<reference evidence="2 3" key="1">
    <citation type="submission" date="2018-06" db="EMBL/GenBank/DDBJ databases">
        <authorList>
            <consortium name="Pathogen Informatics"/>
            <person name="Doyle S."/>
        </authorList>
    </citation>
    <scope>NUCLEOTIDE SEQUENCE [LARGE SCALE GENOMIC DNA]</scope>
    <source>
        <strain evidence="2 3">NCTC9935</strain>
    </source>
</reference>
<dbReference type="GeneID" id="93758550"/>
<gene>
    <name evidence="2" type="ORF">NCTC9935_01363</name>
</gene>
<organism evidence="2 3">
    <name type="scientific">Schaalia odontolytica</name>
    <dbReference type="NCBI Taxonomy" id="1660"/>
    <lineage>
        <taxon>Bacteria</taxon>
        <taxon>Bacillati</taxon>
        <taxon>Actinomycetota</taxon>
        <taxon>Actinomycetes</taxon>
        <taxon>Actinomycetales</taxon>
        <taxon>Actinomycetaceae</taxon>
        <taxon>Schaalia</taxon>
    </lineage>
</organism>
<dbReference type="RefSeq" id="WP_111823866.1">
    <property type="nucleotide sequence ID" value="NZ_CBDERX010000069.1"/>
</dbReference>
<sequence length="310" mass="33555">MNAIDAGRNELARLGLHPGARHPNVVDSAPFQYEDSTVFYDYWTFGNPTVIKTSETGRLLEATVYTSATNGDEQAIPIVGEAACQEYVRQAVAWESEDADRYRQETAHGQIMARIRQLAEDNPPIATWALAHAPVVDIDTEDLTLTLTDLGGNPMIDLHTSSIAGGGWARLPGHALDELDNIIASPDFSRLPHMMGMQRENLTTFLTALSDDLDKVHTDAMRAPGVPTLTQAIEAAKRASTVEAGPQDNAHVGDATEAAQKSTAVASRRSSIPPEMLGKNAPHIGTQSFTTTPMRWVPTPTIHQAEGRSL</sequence>
<evidence type="ECO:0000313" key="3">
    <source>
        <dbReference type="Proteomes" id="UP000250192"/>
    </source>
</evidence>
<feature type="compositionally biased region" description="Polar residues" evidence="1">
    <location>
        <begin position="259"/>
        <end position="270"/>
    </location>
</feature>
<dbReference type="EMBL" id="UAPR01000004">
    <property type="protein sequence ID" value="SPT55853.1"/>
    <property type="molecule type" value="Genomic_DNA"/>
</dbReference>
<dbReference type="OrthoDB" id="3268363at2"/>
<evidence type="ECO:0000313" key="2">
    <source>
        <dbReference type="EMBL" id="SPT55853.1"/>
    </source>
</evidence>
<accession>A0A2X0U131</accession>
<protein>
    <submittedName>
        <fullName evidence="2">Uncharacterized protein</fullName>
    </submittedName>
</protein>
<proteinExistence type="predicted"/>
<dbReference type="Proteomes" id="UP000250192">
    <property type="component" value="Unassembled WGS sequence"/>
</dbReference>
<name>A0A2X0U131_9ACTO</name>
<feature type="region of interest" description="Disordered" evidence="1">
    <location>
        <begin position="243"/>
        <end position="282"/>
    </location>
</feature>
<dbReference type="AlphaFoldDB" id="A0A2X0U131"/>
<keyword evidence="3" id="KW-1185">Reference proteome</keyword>
<evidence type="ECO:0000256" key="1">
    <source>
        <dbReference type="SAM" id="MobiDB-lite"/>
    </source>
</evidence>